<dbReference type="FunFam" id="3.50.50.60:FF:000021">
    <property type="entry name" value="Ubiquinone biosynthesis monooxygenase COQ6"/>
    <property type="match status" value="1"/>
</dbReference>
<keyword evidence="5" id="KW-0274">FAD</keyword>
<protein>
    <submittedName>
        <fullName evidence="10">2-octaprenyl-6-methoxyphenyl hydroxylase</fullName>
    </submittedName>
</protein>
<dbReference type="OrthoDB" id="9769565at2"/>
<comment type="pathway">
    <text evidence="2">Cofactor biosynthesis; ubiquinone biosynthesis.</text>
</comment>
<dbReference type="GO" id="GO:0006744">
    <property type="term" value="P:ubiquinone biosynthetic process"/>
    <property type="evidence" value="ECO:0007669"/>
    <property type="project" value="UniProtKB-UniPathway"/>
</dbReference>
<dbReference type="InterPro" id="IPR002938">
    <property type="entry name" value="FAD-bd"/>
</dbReference>
<dbReference type="InterPro" id="IPR036188">
    <property type="entry name" value="FAD/NAD-bd_sf"/>
</dbReference>
<dbReference type="PRINTS" id="PR00420">
    <property type="entry name" value="RNGMNOXGNASE"/>
</dbReference>
<dbReference type="AlphaFoldDB" id="A0A177NQB2"/>
<evidence type="ECO:0000256" key="1">
    <source>
        <dbReference type="ARBA" id="ARBA00001974"/>
    </source>
</evidence>
<keyword evidence="4" id="KW-0285">Flavoprotein</keyword>
<dbReference type="Pfam" id="PF01494">
    <property type="entry name" value="FAD_binding_3"/>
    <property type="match status" value="1"/>
</dbReference>
<dbReference type="PANTHER" id="PTHR43876:SF8">
    <property type="entry name" value="2-OCTAPRENYL-6-METHOXYPHENOL HYDROXYLASE"/>
    <property type="match status" value="1"/>
</dbReference>
<dbReference type="Proteomes" id="UP000077857">
    <property type="component" value="Unassembled WGS sequence"/>
</dbReference>
<reference evidence="10 11" key="1">
    <citation type="submission" date="2016-03" db="EMBL/GenBank/DDBJ databases">
        <authorList>
            <person name="Ploux O."/>
        </authorList>
    </citation>
    <scope>NUCLEOTIDE SEQUENCE [LARGE SCALE GENOMIC DNA]</scope>
    <source>
        <strain evidence="10 11">R-45378</strain>
    </source>
</reference>
<dbReference type="InterPro" id="IPR010971">
    <property type="entry name" value="UbiH/COQ6"/>
</dbReference>
<proteinExistence type="inferred from homology"/>
<accession>A0A177NQB2</accession>
<comment type="cofactor">
    <cofactor evidence="1">
        <name>FAD</name>
        <dbReference type="ChEBI" id="CHEBI:57692"/>
    </cofactor>
</comment>
<dbReference type="GO" id="GO:0071949">
    <property type="term" value="F:FAD binding"/>
    <property type="evidence" value="ECO:0007669"/>
    <property type="project" value="InterPro"/>
</dbReference>
<evidence type="ECO:0000256" key="7">
    <source>
        <dbReference type="ARBA" id="ARBA00023033"/>
    </source>
</evidence>
<evidence type="ECO:0000256" key="6">
    <source>
        <dbReference type="ARBA" id="ARBA00023002"/>
    </source>
</evidence>
<dbReference type="GO" id="GO:0110142">
    <property type="term" value="C:ubiquinone biosynthesis complex"/>
    <property type="evidence" value="ECO:0007669"/>
    <property type="project" value="UniProtKB-ARBA"/>
</dbReference>
<dbReference type="Gene3D" id="3.50.50.60">
    <property type="entry name" value="FAD/NAD(P)-binding domain"/>
    <property type="match status" value="2"/>
</dbReference>
<feature type="domain" description="FAD-binding" evidence="9">
    <location>
        <begin position="6"/>
        <end position="342"/>
    </location>
</feature>
<organism evidence="10 11">
    <name type="scientific">Methylomonas koyamae</name>
    <dbReference type="NCBI Taxonomy" id="702114"/>
    <lineage>
        <taxon>Bacteria</taxon>
        <taxon>Pseudomonadati</taxon>
        <taxon>Pseudomonadota</taxon>
        <taxon>Gammaproteobacteria</taxon>
        <taxon>Methylococcales</taxon>
        <taxon>Methylococcaceae</taxon>
        <taxon>Methylomonas</taxon>
    </lineage>
</organism>
<dbReference type="NCBIfam" id="TIGR01984">
    <property type="entry name" value="UbiH"/>
    <property type="match status" value="1"/>
</dbReference>
<keyword evidence="7" id="KW-0503">Monooxygenase</keyword>
<evidence type="ECO:0000313" key="10">
    <source>
        <dbReference type="EMBL" id="OAI20256.1"/>
    </source>
</evidence>
<dbReference type="InterPro" id="IPR051205">
    <property type="entry name" value="UbiH/COQ6_monooxygenase"/>
</dbReference>
<dbReference type="PANTHER" id="PTHR43876">
    <property type="entry name" value="UBIQUINONE BIOSYNTHESIS MONOOXYGENASE COQ6, MITOCHONDRIAL"/>
    <property type="match status" value="1"/>
</dbReference>
<dbReference type="NCBIfam" id="NF004356">
    <property type="entry name" value="PRK05732.1"/>
    <property type="match status" value="1"/>
</dbReference>
<comment type="similarity">
    <text evidence="3">Belongs to the UbiH/COQ6 family.</text>
</comment>
<evidence type="ECO:0000313" key="11">
    <source>
        <dbReference type="Proteomes" id="UP000077857"/>
    </source>
</evidence>
<evidence type="ECO:0000259" key="9">
    <source>
        <dbReference type="Pfam" id="PF01494"/>
    </source>
</evidence>
<sequence length="404" mass="43866">MQHDFDLIIVGAGLAGNCLALALKRSGLKIALVEAASREQMRNSPAGDRALALAAGTVELLNSLGAWRGVADKATPIKHIHVSDRGHFGKTRLSAEIEGVAALGYVIVARDIEQHMADLVEKTDTVCLYQTRVAGLMSGRDAVNVSLKQHDGSSLNVSAQLLVGADGGNSTVRKLLEIPQRVTEYGQTALVTTVHSALPHRNTAFERFTEFGPLALLPVAGKQSAVVWTRRHEQAETLLNANDREFLAELQDCFGYRLGELKLAAPRRAFPLSLIRAESMVSGRTVIIGNAVHQLHPVAGQGFNLGIRDVALLAEMLTDQRQRDGDIGDARMLKNYSRQRQQDHGRTIGFTDNLVKIFSNGNLPLAAVRNAGLTLLDHLPFAKQMLARHAMGLADRLPKIGDRE</sequence>
<dbReference type="SUPFAM" id="SSF51905">
    <property type="entry name" value="FAD/NAD(P)-binding domain"/>
    <property type="match status" value="1"/>
</dbReference>
<evidence type="ECO:0000256" key="5">
    <source>
        <dbReference type="ARBA" id="ARBA00022827"/>
    </source>
</evidence>
<evidence type="ECO:0000256" key="8">
    <source>
        <dbReference type="ARBA" id="ARBA00065734"/>
    </source>
</evidence>
<comment type="caution">
    <text evidence="10">The sequence shown here is derived from an EMBL/GenBank/DDBJ whole genome shotgun (WGS) entry which is preliminary data.</text>
</comment>
<dbReference type="RefSeq" id="WP_064039226.1">
    <property type="nucleotide sequence ID" value="NZ_LUUJ01000034.1"/>
</dbReference>
<name>A0A177NQB2_9GAMM</name>
<gene>
    <name evidence="10" type="ORF">A1507_05530</name>
</gene>
<comment type="subunit">
    <text evidence="8">Component of the Ubi complex metabolon, which regroups five ubiquinone biosynthesis proteins (UbiE, UbiF, UbiG, UbiH and UbiI) and two accessory factors (UbiK and the lipid-binding protein UbiJ).</text>
</comment>
<evidence type="ECO:0000256" key="3">
    <source>
        <dbReference type="ARBA" id="ARBA00005349"/>
    </source>
</evidence>
<evidence type="ECO:0000256" key="4">
    <source>
        <dbReference type="ARBA" id="ARBA00022630"/>
    </source>
</evidence>
<dbReference type="PROSITE" id="PS01304">
    <property type="entry name" value="UBIH"/>
    <property type="match status" value="1"/>
</dbReference>
<dbReference type="NCBIfam" id="TIGR01988">
    <property type="entry name" value="Ubi-OHases"/>
    <property type="match status" value="1"/>
</dbReference>
<dbReference type="GO" id="GO:0008681">
    <property type="term" value="F:2-octaprenyl-6-methoxyphenol hydroxylase activity"/>
    <property type="evidence" value="ECO:0007669"/>
    <property type="project" value="InterPro"/>
</dbReference>
<dbReference type="InterPro" id="IPR011295">
    <property type="entry name" value="UbiH"/>
</dbReference>
<dbReference type="EMBL" id="LUUJ01000034">
    <property type="protein sequence ID" value="OAI20256.1"/>
    <property type="molecule type" value="Genomic_DNA"/>
</dbReference>
<keyword evidence="6" id="KW-0560">Oxidoreductase</keyword>
<dbReference type="InterPro" id="IPR018168">
    <property type="entry name" value="Ubi_Hdrlase_CS"/>
</dbReference>
<evidence type="ECO:0000256" key="2">
    <source>
        <dbReference type="ARBA" id="ARBA00004749"/>
    </source>
</evidence>
<dbReference type="UniPathway" id="UPA00232"/>